<dbReference type="Gene3D" id="3.30.40.10">
    <property type="entry name" value="Zinc/RING finger domain, C3HC4 (zinc finger)"/>
    <property type="match status" value="1"/>
</dbReference>
<accession>A0A498JJT6</accession>
<comment type="caution">
    <text evidence="7">The sequence shown here is derived from an EMBL/GenBank/DDBJ whole genome shotgun (WGS) entry which is preliminary data.</text>
</comment>
<dbReference type="SMART" id="SM00184">
    <property type="entry name" value="RING"/>
    <property type="match status" value="1"/>
</dbReference>
<dbReference type="PANTHER" id="PTHR45969:SF81">
    <property type="entry name" value="OS08G0157400 PROTEIN"/>
    <property type="match status" value="1"/>
</dbReference>
<protein>
    <recommendedName>
        <fullName evidence="6">RING-type domain-containing protein</fullName>
    </recommendedName>
</protein>
<evidence type="ECO:0000256" key="4">
    <source>
        <dbReference type="PROSITE-ProRule" id="PRU00175"/>
    </source>
</evidence>
<organism evidence="7 8">
    <name type="scientific">Malus domestica</name>
    <name type="common">Apple</name>
    <name type="synonym">Pyrus malus</name>
    <dbReference type="NCBI Taxonomy" id="3750"/>
    <lineage>
        <taxon>Eukaryota</taxon>
        <taxon>Viridiplantae</taxon>
        <taxon>Streptophyta</taxon>
        <taxon>Embryophyta</taxon>
        <taxon>Tracheophyta</taxon>
        <taxon>Spermatophyta</taxon>
        <taxon>Magnoliopsida</taxon>
        <taxon>eudicotyledons</taxon>
        <taxon>Gunneridae</taxon>
        <taxon>Pentapetalae</taxon>
        <taxon>rosids</taxon>
        <taxon>fabids</taxon>
        <taxon>Rosales</taxon>
        <taxon>Rosaceae</taxon>
        <taxon>Amygdaloideae</taxon>
        <taxon>Maleae</taxon>
        <taxon>Malus</taxon>
    </lineage>
</organism>
<reference evidence="7 8" key="1">
    <citation type="submission" date="2018-10" db="EMBL/GenBank/DDBJ databases">
        <title>A high-quality apple genome assembly.</title>
        <authorList>
            <person name="Hu J."/>
        </authorList>
    </citation>
    <scope>NUCLEOTIDE SEQUENCE [LARGE SCALE GENOMIC DNA]</scope>
    <source>
        <strain evidence="8">cv. HFTH1</strain>
        <tissue evidence="7">Young leaf</tissue>
    </source>
</reference>
<feature type="domain" description="RING-type" evidence="6">
    <location>
        <begin position="180"/>
        <end position="223"/>
    </location>
</feature>
<dbReference type="AlphaFoldDB" id="A0A498JJT6"/>
<dbReference type="InterPro" id="IPR011016">
    <property type="entry name" value="Znf_RING-CH"/>
</dbReference>
<dbReference type="SUPFAM" id="SSF57850">
    <property type="entry name" value="RING/U-box"/>
    <property type="match status" value="1"/>
</dbReference>
<dbReference type="Proteomes" id="UP000290289">
    <property type="component" value="Chromosome 7"/>
</dbReference>
<name>A0A498JJT6_MALDO</name>
<keyword evidence="2 4" id="KW-0863">Zinc-finger</keyword>
<proteinExistence type="predicted"/>
<keyword evidence="8" id="KW-1185">Reference proteome</keyword>
<evidence type="ECO:0000256" key="1">
    <source>
        <dbReference type="ARBA" id="ARBA00022723"/>
    </source>
</evidence>
<dbReference type="GO" id="GO:0061630">
    <property type="term" value="F:ubiquitin protein ligase activity"/>
    <property type="evidence" value="ECO:0007669"/>
    <property type="project" value="TreeGrafter"/>
</dbReference>
<gene>
    <name evidence="7" type="ORF">DVH24_024990</name>
</gene>
<sequence length="373" mass="43391">MYISGGRDTHREAYIYLLPKLQLPLKSYKLCERSFHYLHSLLKVTILSLLKGSATFFFFFLLYILPEFYSSDKEMEQSRNMLIKMLLSLLNLLRIIKTHYYSFMITLRDDQYHKLPGISYSDRVALQDHNNLFPEVTPSPWLVPLPVHCIAESVKNQLPTVQNRGGNTQDSDYGSHTDTCIVCMDKVEGGQRVRELSNCSHVFHKECLDAWIDEGQCTCPLCRSNLLPKNCTTPEPKGHERELDPWRAERMIYLFGDDYQLKRNLLSKLLLVLLDLLNMIKLHYCLLIKQRQQFNKLHIYEHRPVENDSFPPPPPQAATPSWRPSPWLVPLPVHCIAESVKNQLPVLQYQETLMKTRSQAEAEEQDCHVNMCA</sequence>
<keyword evidence="5" id="KW-0472">Membrane</keyword>
<keyword evidence="5" id="KW-0812">Transmembrane</keyword>
<dbReference type="Pfam" id="PF13639">
    <property type="entry name" value="zf-RING_2"/>
    <property type="match status" value="1"/>
</dbReference>
<evidence type="ECO:0000256" key="5">
    <source>
        <dbReference type="SAM" id="Phobius"/>
    </source>
</evidence>
<dbReference type="InterPro" id="IPR001841">
    <property type="entry name" value="Znf_RING"/>
</dbReference>
<dbReference type="EMBL" id="RDQH01000333">
    <property type="protein sequence ID" value="RXH95306.1"/>
    <property type="molecule type" value="Genomic_DNA"/>
</dbReference>
<dbReference type="PROSITE" id="PS50089">
    <property type="entry name" value="ZF_RING_2"/>
    <property type="match status" value="1"/>
</dbReference>
<dbReference type="GO" id="GO:0016567">
    <property type="term" value="P:protein ubiquitination"/>
    <property type="evidence" value="ECO:0007669"/>
    <property type="project" value="TreeGrafter"/>
</dbReference>
<keyword evidence="1" id="KW-0479">Metal-binding</keyword>
<dbReference type="GO" id="GO:0008270">
    <property type="term" value="F:zinc ion binding"/>
    <property type="evidence" value="ECO:0007669"/>
    <property type="project" value="UniProtKB-KW"/>
</dbReference>
<evidence type="ECO:0000256" key="3">
    <source>
        <dbReference type="ARBA" id="ARBA00022833"/>
    </source>
</evidence>
<dbReference type="InterPro" id="IPR013083">
    <property type="entry name" value="Znf_RING/FYVE/PHD"/>
</dbReference>
<evidence type="ECO:0000259" key="6">
    <source>
        <dbReference type="PROSITE" id="PS50089"/>
    </source>
</evidence>
<dbReference type="PANTHER" id="PTHR45969">
    <property type="entry name" value="RING ZINC FINGER PROTEIN-RELATED"/>
    <property type="match status" value="1"/>
</dbReference>
<evidence type="ECO:0000313" key="8">
    <source>
        <dbReference type="Proteomes" id="UP000290289"/>
    </source>
</evidence>
<feature type="transmembrane region" description="Helical" evidence="5">
    <location>
        <begin position="44"/>
        <end position="65"/>
    </location>
</feature>
<dbReference type="SMART" id="SM00744">
    <property type="entry name" value="RINGv"/>
    <property type="match status" value="1"/>
</dbReference>
<keyword evidence="3" id="KW-0862">Zinc</keyword>
<keyword evidence="5" id="KW-1133">Transmembrane helix</keyword>
<evidence type="ECO:0000313" key="7">
    <source>
        <dbReference type="EMBL" id="RXH95306.1"/>
    </source>
</evidence>
<evidence type="ECO:0000256" key="2">
    <source>
        <dbReference type="ARBA" id="ARBA00022771"/>
    </source>
</evidence>